<sequence>MTRLDDRDPYNATEAAQRRATNYRDGYTQGRVDESSSVSGLMLGLLLALLAGGGALSWYLLSRSNPAPVNTDRTIVVPSPVTPPSPPPVSVPDVNITVPNPAPSSPASPSDNGTTISPSGDAPATGSDQ</sequence>
<protein>
    <submittedName>
        <fullName evidence="3">Uncharacterized protein</fullName>
    </submittedName>
</protein>
<evidence type="ECO:0000256" key="2">
    <source>
        <dbReference type="SAM" id="Phobius"/>
    </source>
</evidence>
<dbReference type="KEGG" id="cyn:Cyan7425_3272"/>
<feature type="compositionally biased region" description="Pro residues" evidence="1">
    <location>
        <begin position="80"/>
        <end position="90"/>
    </location>
</feature>
<feature type="transmembrane region" description="Helical" evidence="2">
    <location>
        <begin position="41"/>
        <end position="61"/>
    </location>
</feature>
<reference evidence="3" key="1">
    <citation type="submission" date="2009-01" db="EMBL/GenBank/DDBJ databases">
        <title>Complete sequence of chromosome Cyanothece sp. PCC 7425.</title>
        <authorList>
            <consortium name="US DOE Joint Genome Institute"/>
            <person name="Lucas S."/>
            <person name="Copeland A."/>
            <person name="Lapidus A."/>
            <person name="Glavina del Rio T."/>
            <person name="Dalin E."/>
            <person name="Tice H."/>
            <person name="Bruce D."/>
            <person name="Goodwin L."/>
            <person name="Pitluck S."/>
            <person name="Sims D."/>
            <person name="Meineke L."/>
            <person name="Brettin T."/>
            <person name="Detter J.C."/>
            <person name="Han C."/>
            <person name="Larimer F."/>
            <person name="Land M."/>
            <person name="Hauser L."/>
            <person name="Kyrpides N."/>
            <person name="Ovchinnikova G."/>
            <person name="Liberton M."/>
            <person name="Stoeckel J."/>
            <person name="Banerjee A."/>
            <person name="Singh A."/>
            <person name="Page L."/>
            <person name="Sato H."/>
            <person name="Zhao L."/>
            <person name="Sherman L."/>
            <person name="Pakrasi H."/>
            <person name="Richardson P."/>
        </authorList>
    </citation>
    <scope>NUCLEOTIDE SEQUENCE</scope>
    <source>
        <strain evidence="3">PCC 7425</strain>
    </source>
</reference>
<evidence type="ECO:0000256" key="1">
    <source>
        <dbReference type="SAM" id="MobiDB-lite"/>
    </source>
</evidence>
<keyword evidence="2" id="KW-0472">Membrane</keyword>
<feature type="region of interest" description="Disordered" evidence="1">
    <location>
        <begin position="1"/>
        <end position="35"/>
    </location>
</feature>
<dbReference type="EMBL" id="CP001344">
    <property type="protein sequence ID" value="ACL45597.1"/>
    <property type="molecule type" value="Genomic_DNA"/>
</dbReference>
<organism evidence="3">
    <name type="scientific">Cyanothece sp. (strain PCC 7425 / ATCC 29141)</name>
    <dbReference type="NCBI Taxonomy" id="395961"/>
    <lineage>
        <taxon>Bacteria</taxon>
        <taxon>Bacillati</taxon>
        <taxon>Cyanobacteriota</taxon>
        <taxon>Cyanophyceae</taxon>
        <taxon>Gomontiellales</taxon>
        <taxon>Cyanothecaceae</taxon>
        <taxon>Cyanothece</taxon>
    </lineage>
</organism>
<name>B8HP10_CYAP4</name>
<proteinExistence type="predicted"/>
<dbReference type="AlphaFoldDB" id="B8HP10"/>
<keyword evidence="2" id="KW-0812">Transmembrane</keyword>
<evidence type="ECO:0000313" key="3">
    <source>
        <dbReference type="EMBL" id="ACL45597.1"/>
    </source>
</evidence>
<accession>B8HP10</accession>
<gene>
    <name evidence="3" type="ordered locus">Cyan7425_3272</name>
</gene>
<dbReference type="HOGENOM" id="CLU_1945187_0_0_3"/>
<keyword evidence="2" id="KW-1133">Transmembrane helix</keyword>
<feature type="region of interest" description="Disordered" evidence="1">
    <location>
        <begin position="78"/>
        <end position="129"/>
    </location>
</feature>